<evidence type="ECO:0000313" key="3">
    <source>
        <dbReference type="Proteomes" id="UP001595904"/>
    </source>
</evidence>
<dbReference type="InterPro" id="IPR015943">
    <property type="entry name" value="WD40/YVTN_repeat-like_dom_sf"/>
</dbReference>
<dbReference type="EMBL" id="JBHSDU010000014">
    <property type="protein sequence ID" value="MFC4312349.1"/>
    <property type="molecule type" value="Genomic_DNA"/>
</dbReference>
<reference evidence="3" key="1">
    <citation type="journal article" date="2019" name="Int. J. Syst. Evol. Microbiol.">
        <title>The Global Catalogue of Microorganisms (GCM) 10K type strain sequencing project: providing services to taxonomists for standard genome sequencing and annotation.</title>
        <authorList>
            <consortium name="The Broad Institute Genomics Platform"/>
            <consortium name="The Broad Institute Genome Sequencing Center for Infectious Disease"/>
            <person name="Wu L."/>
            <person name="Ma J."/>
        </authorList>
    </citation>
    <scope>NUCLEOTIDE SEQUENCE [LARGE SCALE GENOMIC DNA]</scope>
    <source>
        <strain evidence="3">CGMCC 1.10759</strain>
    </source>
</reference>
<dbReference type="PANTHER" id="PTHR47197:SF3">
    <property type="entry name" value="DIHYDRO-HEME D1 DEHYDROGENASE"/>
    <property type="match status" value="1"/>
</dbReference>
<dbReference type="SUPFAM" id="SSF50974">
    <property type="entry name" value="Nitrous oxide reductase, N-terminal domain"/>
    <property type="match status" value="1"/>
</dbReference>
<feature type="compositionally biased region" description="Pro residues" evidence="1">
    <location>
        <begin position="45"/>
        <end position="55"/>
    </location>
</feature>
<accession>A0ABV8SXL0</accession>
<dbReference type="PROSITE" id="PS51257">
    <property type="entry name" value="PROKAR_LIPOPROTEIN"/>
    <property type="match status" value="1"/>
</dbReference>
<gene>
    <name evidence="2" type="ORF">ACFPN2_24920</name>
</gene>
<evidence type="ECO:0000256" key="1">
    <source>
        <dbReference type="SAM" id="MobiDB-lite"/>
    </source>
</evidence>
<dbReference type="SUPFAM" id="SSF51004">
    <property type="entry name" value="C-terminal (heme d1) domain of cytochrome cd1-nitrite reductase"/>
    <property type="match status" value="1"/>
</dbReference>
<proteinExistence type="predicted"/>
<dbReference type="Gene3D" id="2.130.10.10">
    <property type="entry name" value="YVTN repeat-like/Quinoprotein amine dehydrogenase"/>
    <property type="match status" value="3"/>
</dbReference>
<dbReference type="RefSeq" id="WP_380601663.1">
    <property type="nucleotide sequence ID" value="NZ_JBHSDU010000014.1"/>
</dbReference>
<name>A0ABV8SXL0_9GAMM</name>
<organism evidence="2 3">
    <name type="scientific">Steroidobacter flavus</name>
    <dbReference type="NCBI Taxonomy" id="1842136"/>
    <lineage>
        <taxon>Bacteria</taxon>
        <taxon>Pseudomonadati</taxon>
        <taxon>Pseudomonadota</taxon>
        <taxon>Gammaproteobacteria</taxon>
        <taxon>Steroidobacterales</taxon>
        <taxon>Steroidobacteraceae</taxon>
        <taxon>Steroidobacter</taxon>
    </lineage>
</organism>
<evidence type="ECO:0000313" key="2">
    <source>
        <dbReference type="EMBL" id="MFC4312349.1"/>
    </source>
</evidence>
<dbReference type="InterPro" id="IPR051200">
    <property type="entry name" value="Host-pathogen_enzymatic-act"/>
</dbReference>
<sequence length="997" mass="105005">MLRVTGEVMQVRAHSVHAAIIALSLTLTACGGGGGGGGTGQSPGPSGPAPPTPPVTPAALTITSSNAQAVQSKSLGMAGTLVALSRTAIAAFKAVVSTESVAASTTNCTNGGTQSVSVTDADRNGRVSTSDTVVITLASCTQGTIATTGSLRFEVLALSFAYPDSNISIRVTVPEYSLSTGVSLRGAMSIDHRYADNFGGSGFDRYVITGEAMTLANGGQADTLRDFTIDLSQRYSTARLALTINGNLSSDALQGTVSIATESTLTGRVGVVPTLGRIVFRGAGNSAVAIVDGLNGESSLTAATQQEDFDGDGTFTPGALVAWDSVAHPALTAPLQPRSSIQPVEIASSRIVELGAEEGADIVYAPSRNRLYVPIRSRNEIVAIDRGSYHIVDRIVVGSKPTALALSTDQNTLFVALSTGAAVAAVDLTTRTVRRIEVGVAIGGSFIDDIVVAGPATLYVSGHVVEEVNTYTSISTTRIARVELGATDTSTLLPTPLTTNSSLSRLAISPDARYLYVLHQPNGGYWSADKIDLAQPSGPIVATYPIQTNYVSMQMILSPSGERLILSNGAALDTATMTAVSGFSTSPAGFSADGNILLAFQYNGMSVHDGTTLQLRSTFYHQCSAATHGPLVHVAVSNEWATTVGGRLCVFSIFSPETTPGQPGGPDLPTPLTAAPATTTTVAYGTTPFGAAYFDRARGRLYVQDGARDLVIYSTSTRSIVARLPLAFVISSMAINDDGSRLFLSQQSVARIDVVDTTNNTLLTPISFPFDLLQEPSAPYYYYRGSHAIAWLGNDRLLLAGSYGQPNDRVYFGIVDLAGNGFRIGNGQRKFVQYAHVHVSSDRRSATILPKDFGAYRLTQRIDLQPTMPDVVTERRDTILLTSLQTSDGSVRDRIYLTQGQAIDARTLLQVGETVASMQVESSDGVNIFTMEGYGQGELGARVRTFDAETFQLTGIYDLNGCRNTVAANPVMYAGTTPREFIAVVGDRICHVELPMP</sequence>
<keyword evidence="3" id="KW-1185">Reference proteome</keyword>
<dbReference type="Proteomes" id="UP001595904">
    <property type="component" value="Unassembled WGS sequence"/>
</dbReference>
<comment type="caution">
    <text evidence="2">The sequence shown here is derived from an EMBL/GenBank/DDBJ whole genome shotgun (WGS) entry which is preliminary data.</text>
</comment>
<protein>
    <submittedName>
        <fullName evidence="2">YncE family protein</fullName>
    </submittedName>
</protein>
<feature type="region of interest" description="Disordered" evidence="1">
    <location>
        <begin position="34"/>
        <end position="55"/>
    </location>
</feature>
<dbReference type="PANTHER" id="PTHR47197">
    <property type="entry name" value="PROTEIN NIRF"/>
    <property type="match status" value="1"/>
</dbReference>
<dbReference type="InterPro" id="IPR011048">
    <property type="entry name" value="Haem_d1_sf"/>
</dbReference>
<dbReference type="InterPro" id="IPR011045">
    <property type="entry name" value="N2O_reductase_N"/>
</dbReference>